<organism>
    <name type="scientific">Ixodes scapularis</name>
    <name type="common">Black-legged tick</name>
    <name type="synonym">Deer tick</name>
    <dbReference type="NCBI Taxonomy" id="6945"/>
    <lineage>
        <taxon>Eukaryota</taxon>
        <taxon>Metazoa</taxon>
        <taxon>Ecdysozoa</taxon>
        <taxon>Arthropoda</taxon>
        <taxon>Chelicerata</taxon>
        <taxon>Arachnida</taxon>
        <taxon>Acari</taxon>
        <taxon>Parasitiformes</taxon>
        <taxon>Ixodida</taxon>
        <taxon>Ixodoidea</taxon>
        <taxon>Ixodidae</taxon>
        <taxon>Ixodinae</taxon>
        <taxon>Ixodes</taxon>
    </lineage>
</organism>
<dbReference type="HOGENOM" id="CLU_1951169_0_0_1"/>
<dbReference type="EMBL" id="DS947409">
    <property type="protein sequence ID" value="EEC18713.1"/>
    <property type="molecule type" value="Genomic_DNA"/>
</dbReference>
<dbReference type="EMBL" id="ABJB010481234">
    <property type="status" value="NOT_ANNOTATED_CDS"/>
    <property type="molecule type" value="Genomic_DNA"/>
</dbReference>
<evidence type="ECO:0000313" key="1">
    <source>
        <dbReference type="EMBL" id="EEC18713.1"/>
    </source>
</evidence>
<dbReference type="InParanoid" id="B7QIP2"/>
<protein>
    <submittedName>
        <fullName evidence="1 2">Uncharacterized protein</fullName>
    </submittedName>
</protein>
<proteinExistence type="predicted"/>
<evidence type="ECO:0000313" key="3">
    <source>
        <dbReference type="Proteomes" id="UP000001555"/>
    </source>
</evidence>
<name>B7QIP2_IXOSC</name>
<dbReference type="AlphaFoldDB" id="B7QIP2"/>
<accession>B7QIP2</accession>
<evidence type="ECO:0000313" key="2">
    <source>
        <dbReference type="EnsemblMetazoa" id="ISCW014286-PA"/>
    </source>
</evidence>
<sequence>MATLLLLSDYRAISRKVYCDCLNADSSFFCFNTVKAVTTAHQKMQKINETCIENITLLIPTCAKVDCCRGVSNGTTVEFSTRLNTKGRDMAYICLYCAVRIWFHIERRKMLAVHHVVFAFQSQSCRNTD</sequence>
<gene>
    <name evidence="1" type="ORF">IscW_ISCW014286</name>
</gene>
<dbReference type="EnsemblMetazoa" id="ISCW014286-RA">
    <property type="protein sequence ID" value="ISCW014286-PA"/>
    <property type="gene ID" value="ISCW014286"/>
</dbReference>
<keyword evidence="3" id="KW-1185">Reference proteome</keyword>
<reference evidence="1 3" key="1">
    <citation type="submission" date="2008-03" db="EMBL/GenBank/DDBJ databases">
        <title>Annotation of Ixodes scapularis.</title>
        <authorList>
            <consortium name="Ixodes scapularis Genome Project Consortium"/>
            <person name="Caler E."/>
            <person name="Hannick L.I."/>
            <person name="Bidwell S."/>
            <person name="Joardar V."/>
            <person name="Thiagarajan M."/>
            <person name="Amedeo P."/>
            <person name="Galinsky K.J."/>
            <person name="Schobel S."/>
            <person name="Inman J."/>
            <person name="Hostetler J."/>
            <person name="Miller J."/>
            <person name="Hammond M."/>
            <person name="Megy K."/>
            <person name="Lawson D."/>
            <person name="Kodira C."/>
            <person name="Sutton G."/>
            <person name="Meyer J."/>
            <person name="Hill C.A."/>
            <person name="Birren B."/>
            <person name="Nene V."/>
            <person name="Collins F."/>
            <person name="Alarcon-Chaidez F."/>
            <person name="Wikel S."/>
            <person name="Strausberg R."/>
        </authorList>
    </citation>
    <scope>NUCLEOTIDE SEQUENCE [LARGE SCALE GENOMIC DNA]</scope>
    <source>
        <strain evidence="3">Wikel</strain>
        <strain evidence="1">Wikel colony</strain>
    </source>
</reference>
<dbReference type="VEuPathDB" id="VectorBase:ISCW014286"/>
<dbReference type="Proteomes" id="UP000001555">
    <property type="component" value="Unassembled WGS sequence"/>
</dbReference>
<dbReference type="VEuPathDB" id="VectorBase:ISCI014286"/>
<reference evidence="2" key="2">
    <citation type="submission" date="2020-05" db="UniProtKB">
        <authorList>
            <consortium name="EnsemblMetazoa"/>
        </authorList>
    </citation>
    <scope>IDENTIFICATION</scope>
    <source>
        <strain evidence="2">wikel</strain>
    </source>
</reference>
<dbReference type="PaxDb" id="6945-B7QIP2"/>